<dbReference type="EMBL" id="BANC01000025">
    <property type="protein sequence ID" value="GAN79655.1"/>
    <property type="molecule type" value="Genomic_DNA"/>
</dbReference>
<keyword evidence="1" id="KW-0812">Transmembrane</keyword>
<keyword evidence="1" id="KW-0472">Membrane</keyword>
<sequence>MPYAITAYFRVIGKLPNERLTGFITTLFILVWLFSSVLTSHRTRKLGLVEIFCTVFISVAAYVVLWNASGSLWSALYFNAIFLFAPAYILISFRNVPVLNSLPVRAFGLLFGMAFALNSIVQTMPFWRSGGINDQQALGISKFLLAPQLHYGYAGYFEALANTVSWISKGDVIIRPISFIAPSYRAEPSPGLNVSQLWSKPSDQTNKRNTFIIVSQSAQYPHVQDCVRGAETQFGRPAQTLTFSAGPAYTVLVWNHPLLPQLTK</sequence>
<accession>A0A0D6PD35</accession>
<protein>
    <submittedName>
        <fullName evidence="2">Uncharacterized protein</fullName>
    </submittedName>
</protein>
<keyword evidence="3" id="KW-1185">Reference proteome</keyword>
<evidence type="ECO:0000313" key="3">
    <source>
        <dbReference type="Proteomes" id="UP000032668"/>
    </source>
</evidence>
<proteinExistence type="predicted"/>
<evidence type="ECO:0000313" key="2">
    <source>
        <dbReference type="EMBL" id="GAN79655.1"/>
    </source>
</evidence>
<dbReference type="OrthoDB" id="7280810at2"/>
<feature type="transmembrane region" description="Helical" evidence="1">
    <location>
        <begin position="102"/>
        <end position="121"/>
    </location>
</feature>
<organism evidence="2 3">
    <name type="scientific">Acidocella aminolytica 101 = DSM 11237</name>
    <dbReference type="NCBI Taxonomy" id="1120923"/>
    <lineage>
        <taxon>Bacteria</taxon>
        <taxon>Pseudomonadati</taxon>
        <taxon>Pseudomonadota</taxon>
        <taxon>Alphaproteobacteria</taxon>
        <taxon>Acetobacterales</taxon>
        <taxon>Acidocellaceae</taxon>
        <taxon>Acidocella</taxon>
    </lineage>
</organism>
<dbReference type="STRING" id="1120923.SAMN02746095_01969"/>
<feature type="transmembrane region" description="Helical" evidence="1">
    <location>
        <begin position="71"/>
        <end position="90"/>
    </location>
</feature>
<comment type="caution">
    <text evidence="2">The sequence shown here is derived from an EMBL/GenBank/DDBJ whole genome shotgun (WGS) entry which is preliminary data.</text>
</comment>
<keyword evidence="1" id="KW-1133">Transmembrane helix</keyword>
<dbReference type="RefSeq" id="WP_139284862.1">
    <property type="nucleotide sequence ID" value="NZ_BANC01000025.1"/>
</dbReference>
<evidence type="ECO:0000256" key="1">
    <source>
        <dbReference type="SAM" id="Phobius"/>
    </source>
</evidence>
<gene>
    <name evidence="2" type="ORF">Aam_025_043</name>
</gene>
<reference evidence="2 3" key="1">
    <citation type="submission" date="2012-11" db="EMBL/GenBank/DDBJ databases">
        <title>Whole genome sequence of Acidocella aminolytica 101 = DSM 11237.</title>
        <authorList>
            <person name="Azuma Y."/>
            <person name="Higashiura N."/>
            <person name="Hirakawa H."/>
            <person name="Matsushita K."/>
        </authorList>
    </citation>
    <scope>NUCLEOTIDE SEQUENCE [LARGE SCALE GENOMIC DNA]</scope>
    <source>
        <strain evidence="3">101 / DSM 11237</strain>
    </source>
</reference>
<dbReference type="AlphaFoldDB" id="A0A0D6PD35"/>
<feature type="transmembrane region" description="Helical" evidence="1">
    <location>
        <begin position="20"/>
        <end position="39"/>
    </location>
</feature>
<feature type="transmembrane region" description="Helical" evidence="1">
    <location>
        <begin position="46"/>
        <end position="65"/>
    </location>
</feature>
<dbReference type="Proteomes" id="UP000032668">
    <property type="component" value="Unassembled WGS sequence"/>
</dbReference>
<name>A0A0D6PD35_9PROT</name>